<dbReference type="EMBL" id="KZ613753">
    <property type="protein sequence ID" value="PMD64484.1"/>
    <property type="molecule type" value="Genomic_DNA"/>
</dbReference>
<proteinExistence type="predicted"/>
<protein>
    <submittedName>
        <fullName evidence="1">Uncharacterized protein</fullName>
    </submittedName>
</protein>
<accession>A0A2J6TN75</accession>
<organism evidence="1 2">
    <name type="scientific">Hyaloscypha bicolor E</name>
    <dbReference type="NCBI Taxonomy" id="1095630"/>
    <lineage>
        <taxon>Eukaryota</taxon>
        <taxon>Fungi</taxon>
        <taxon>Dikarya</taxon>
        <taxon>Ascomycota</taxon>
        <taxon>Pezizomycotina</taxon>
        <taxon>Leotiomycetes</taxon>
        <taxon>Helotiales</taxon>
        <taxon>Hyaloscyphaceae</taxon>
        <taxon>Hyaloscypha</taxon>
        <taxon>Hyaloscypha bicolor</taxon>
    </lineage>
</organism>
<evidence type="ECO:0000313" key="2">
    <source>
        <dbReference type="Proteomes" id="UP000235371"/>
    </source>
</evidence>
<sequence length="152" mass="16463">MLRVSRRLGAVHRNQKLDCSGERVKLVVGGGACHRGSDLLLVSAGCCCFSPPIGWPLFRNLAEISRNDHCWPPPLASLQLLSCSCAHLHSRMTSPVGSRLPLPGSPANINLSALTVPGRSWMSIIMLLLSFDLFNSATVKTRTTPVTARHKP</sequence>
<evidence type="ECO:0000313" key="1">
    <source>
        <dbReference type="EMBL" id="PMD64484.1"/>
    </source>
</evidence>
<dbReference type="GeneID" id="36579812"/>
<gene>
    <name evidence="1" type="ORF">K444DRAFT_302296</name>
</gene>
<reference evidence="1 2" key="1">
    <citation type="submission" date="2016-04" db="EMBL/GenBank/DDBJ databases">
        <title>A degradative enzymes factory behind the ericoid mycorrhizal symbiosis.</title>
        <authorList>
            <consortium name="DOE Joint Genome Institute"/>
            <person name="Martino E."/>
            <person name="Morin E."/>
            <person name="Grelet G."/>
            <person name="Kuo A."/>
            <person name="Kohler A."/>
            <person name="Daghino S."/>
            <person name="Barry K."/>
            <person name="Choi C."/>
            <person name="Cichocki N."/>
            <person name="Clum A."/>
            <person name="Copeland A."/>
            <person name="Hainaut M."/>
            <person name="Haridas S."/>
            <person name="Labutti K."/>
            <person name="Lindquist E."/>
            <person name="Lipzen A."/>
            <person name="Khouja H.-R."/>
            <person name="Murat C."/>
            <person name="Ohm R."/>
            <person name="Olson A."/>
            <person name="Spatafora J."/>
            <person name="Veneault-Fourrey C."/>
            <person name="Henrissat B."/>
            <person name="Grigoriev I."/>
            <person name="Martin F."/>
            <person name="Perotto S."/>
        </authorList>
    </citation>
    <scope>NUCLEOTIDE SEQUENCE [LARGE SCALE GENOMIC DNA]</scope>
    <source>
        <strain evidence="1 2">E</strain>
    </source>
</reference>
<name>A0A2J6TN75_9HELO</name>
<dbReference type="RefSeq" id="XP_024741388.1">
    <property type="nucleotide sequence ID" value="XM_024871730.1"/>
</dbReference>
<keyword evidence="2" id="KW-1185">Reference proteome</keyword>
<dbReference type="Proteomes" id="UP000235371">
    <property type="component" value="Unassembled WGS sequence"/>
</dbReference>
<dbReference type="InParanoid" id="A0A2J6TN75"/>
<dbReference type="AlphaFoldDB" id="A0A2J6TN75"/>